<proteinExistence type="predicted"/>
<feature type="compositionally biased region" description="Basic and acidic residues" evidence="1">
    <location>
        <begin position="153"/>
        <end position="180"/>
    </location>
</feature>
<protein>
    <submittedName>
        <fullName evidence="3">Uncharacterized protein</fullName>
    </submittedName>
</protein>
<dbReference type="Proteomes" id="UP000681722">
    <property type="component" value="Unassembled WGS sequence"/>
</dbReference>
<dbReference type="Proteomes" id="UP000682733">
    <property type="component" value="Unassembled WGS sequence"/>
</dbReference>
<accession>A0A815LG44</accession>
<name>A0A815LG44_9BILA</name>
<evidence type="ECO:0000256" key="1">
    <source>
        <dbReference type="SAM" id="MobiDB-lite"/>
    </source>
</evidence>
<feature type="region of interest" description="Disordered" evidence="1">
    <location>
        <begin position="153"/>
        <end position="186"/>
    </location>
</feature>
<dbReference type="AlphaFoldDB" id="A0A815LG44"/>
<gene>
    <name evidence="3" type="ORF">GPM918_LOCUS33314</name>
    <name evidence="2" type="ORF">OVA965_LOCUS18615</name>
    <name evidence="5" type="ORF">SRO942_LOCUS33998</name>
    <name evidence="4" type="ORF">TMI583_LOCUS18627</name>
</gene>
<dbReference type="EMBL" id="CAJNOQ010017617">
    <property type="protein sequence ID" value="CAF1402863.1"/>
    <property type="molecule type" value="Genomic_DNA"/>
</dbReference>
<dbReference type="Proteomes" id="UP000677228">
    <property type="component" value="Unassembled WGS sequence"/>
</dbReference>
<dbReference type="EMBL" id="CAJOBC010083042">
    <property type="protein sequence ID" value="CAF4295874.1"/>
    <property type="molecule type" value="Genomic_DNA"/>
</dbReference>
<dbReference type="Proteomes" id="UP000663829">
    <property type="component" value="Unassembled WGS sequence"/>
</dbReference>
<dbReference type="OrthoDB" id="10483736at2759"/>
<sequence>MTDAAPRVLFCEGEQASQSIDFRLYSLLFDANKIEVRPMEGGCEGVRVKTKPAQSASEVLRSPRHYFGIRDRDRNFGIAQRFIVILPIAEIENLFWVPKLWPLFHKMLKALGKNVSEDHVRQKKNEFWNKFRSLLKTRMYYYMSEYAQDHYKNLHQEKQPRKNQRNDRIRDHKDNPEEIHQIMNKY</sequence>
<evidence type="ECO:0000313" key="5">
    <source>
        <dbReference type="EMBL" id="CAF4295874.1"/>
    </source>
</evidence>
<dbReference type="EMBL" id="CAJOBA010009325">
    <property type="protein sequence ID" value="CAF3848715.1"/>
    <property type="molecule type" value="Genomic_DNA"/>
</dbReference>
<evidence type="ECO:0000313" key="6">
    <source>
        <dbReference type="Proteomes" id="UP000663829"/>
    </source>
</evidence>
<evidence type="ECO:0000313" key="3">
    <source>
        <dbReference type="EMBL" id="CAF1402863.1"/>
    </source>
</evidence>
<evidence type="ECO:0000313" key="2">
    <source>
        <dbReference type="EMBL" id="CAF1086302.1"/>
    </source>
</evidence>
<dbReference type="EMBL" id="CAJNOK010009308">
    <property type="protein sequence ID" value="CAF1086302.1"/>
    <property type="molecule type" value="Genomic_DNA"/>
</dbReference>
<evidence type="ECO:0000313" key="4">
    <source>
        <dbReference type="EMBL" id="CAF3848715.1"/>
    </source>
</evidence>
<reference evidence="3" key="1">
    <citation type="submission" date="2021-02" db="EMBL/GenBank/DDBJ databases">
        <authorList>
            <person name="Nowell W R."/>
        </authorList>
    </citation>
    <scope>NUCLEOTIDE SEQUENCE</scope>
</reference>
<organism evidence="3 6">
    <name type="scientific">Didymodactylos carnosus</name>
    <dbReference type="NCBI Taxonomy" id="1234261"/>
    <lineage>
        <taxon>Eukaryota</taxon>
        <taxon>Metazoa</taxon>
        <taxon>Spiralia</taxon>
        <taxon>Gnathifera</taxon>
        <taxon>Rotifera</taxon>
        <taxon>Eurotatoria</taxon>
        <taxon>Bdelloidea</taxon>
        <taxon>Philodinida</taxon>
        <taxon>Philodinidae</taxon>
        <taxon>Didymodactylos</taxon>
    </lineage>
</organism>
<comment type="caution">
    <text evidence="3">The sequence shown here is derived from an EMBL/GenBank/DDBJ whole genome shotgun (WGS) entry which is preliminary data.</text>
</comment>
<keyword evidence="6" id="KW-1185">Reference proteome</keyword>